<accession>A0A803MNU2</accession>
<reference evidence="2" key="1">
    <citation type="journal article" date="2017" name="Nature">
        <title>The genome of Chenopodium quinoa.</title>
        <authorList>
            <person name="Jarvis D.E."/>
            <person name="Ho Y.S."/>
            <person name="Lightfoot D.J."/>
            <person name="Schmoeckel S.M."/>
            <person name="Li B."/>
            <person name="Borm T.J.A."/>
            <person name="Ohyanagi H."/>
            <person name="Mineta K."/>
            <person name="Michell C.T."/>
            <person name="Saber N."/>
            <person name="Kharbatia N.M."/>
            <person name="Rupper R.R."/>
            <person name="Sharp A.R."/>
            <person name="Dally N."/>
            <person name="Boughton B.A."/>
            <person name="Woo Y.H."/>
            <person name="Gao G."/>
            <person name="Schijlen E.G.W.M."/>
            <person name="Guo X."/>
            <person name="Momin A.A."/>
            <person name="Negrao S."/>
            <person name="Al-Babili S."/>
            <person name="Gehring C."/>
            <person name="Roessner U."/>
            <person name="Jung C."/>
            <person name="Murphy K."/>
            <person name="Arold S.T."/>
            <person name="Gojobori T."/>
            <person name="van der Linden C.G."/>
            <person name="van Loo E.N."/>
            <person name="Jellen E.N."/>
            <person name="Maughan P.J."/>
            <person name="Tester M."/>
        </authorList>
    </citation>
    <scope>NUCLEOTIDE SEQUENCE [LARGE SCALE GENOMIC DNA]</scope>
    <source>
        <strain evidence="2">cv. PI 614886</strain>
    </source>
</reference>
<keyword evidence="3" id="KW-1185">Reference proteome</keyword>
<proteinExistence type="predicted"/>
<evidence type="ECO:0000256" key="1">
    <source>
        <dbReference type="SAM" id="MobiDB-lite"/>
    </source>
</evidence>
<evidence type="ECO:0000313" key="3">
    <source>
        <dbReference type="Proteomes" id="UP000596660"/>
    </source>
</evidence>
<sequence length="161" mass="17271">MDPEDGHMNEASPAKIAFLARLAEAEEREEETAQELNTVCHASSSADVEPLAAQNDGEKLLRASHWNLYTTAGPVAGRHSSPRKNSPSAVIGQSQKSPPPPPESLLGSITRRRMPETPLFIYGICLPPIPYNIISILARFGIGGSPEEEIGYGSREPEAAG</sequence>
<feature type="region of interest" description="Disordered" evidence="1">
    <location>
        <begin position="72"/>
        <end position="108"/>
    </location>
</feature>
<protein>
    <submittedName>
        <fullName evidence="2">Uncharacterized protein</fullName>
    </submittedName>
</protein>
<evidence type="ECO:0000313" key="2">
    <source>
        <dbReference type="EnsemblPlants" id="AUR62032943-RA:cds"/>
    </source>
</evidence>
<dbReference type="Proteomes" id="UP000596660">
    <property type="component" value="Unplaced"/>
</dbReference>
<feature type="compositionally biased region" description="Polar residues" evidence="1">
    <location>
        <begin position="83"/>
        <end position="96"/>
    </location>
</feature>
<name>A0A803MNU2_CHEQI</name>
<organism evidence="2 3">
    <name type="scientific">Chenopodium quinoa</name>
    <name type="common">Quinoa</name>
    <dbReference type="NCBI Taxonomy" id="63459"/>
    <lineage>
        <taxon>Eukaryota</taxon>
        <taxon>Viridiplantae</taxon>
        <taxon>Streptophyta</taxon>
        <taxon>Embryophyta</taxon>
        <taxon>Tracheophyta</taxon>
        <taxon>Spermatophyta</taxon>
        <taxon>Magnoliopsida</taxon>
        <taxon>eudicotyledons</taxon>
        <taxon>Gunneridae</taxon>
        <taxon>Pentapetalae</taxon>
        <taxon>Caryophyllales</taxon>
        <taxon>Chenopodiaceae</taxon>
        <taxon>Chenopodioideae</taxon>
        <taxon>Atripliceae</taxon>
        <taxon>Chenopodium</taxon>
    </lineage>
</organism>
<dbReference type="EnsemblPlants" id="AUR62032943-RA">
    <property type="protein sequence ID" value="AUR62032943-RA:cds"/>
    <property type="gene ID" value="AUR62032943"/>
</dbReference>
<dbReference type="AlphaFoldDB" id="A0A803MNU2"/>
<reference evidence="2" key="2">
    <citation type="submission" date="2021-03" db="UniProtKB">
        <authorList>
            <consortium name="EnsemblPlants"/>
        </authorList>
    </citation>
    <scope>IDENTIFICATION</scope>
</reference>
<dbReference type="Gramene" id="AUR62032943-RA">
    <property type="protein sequence ID" value="AUR62032943-RA:cds"/>
    <property type="gene ID" value="AUR62032943"/>
</dbReference>